<evidence type="ECO:0000313" key="1">
    <source>
        <dbReference type="EMBL" id="WEX80115.1"/>
    </source>
</evidence>
<name>A0ABY8CN92_9HYPH</name>
<reference evidence="1 2" key="1">
    <citation type="submission" date="2023-03" db="EMBL/GenBank/DDBJ databases">
        <authorList>
            <person name="Kaur S."/>
            <person name="Espinosa-Saiz D."/>
            <person name="Velazquez E."/>
            <person name="Menendez E."/>
            <person name="diCenzo G.C."/>
        </authorList>
    </citation>
    <scope>NUCLEOTIDE SEQUENCE [LARGE SCALE GENOMIC DNA]</scope>
    <source>
        <strain evidence="1 2">LMG 27395</strain>
    </source>
</reference>
<keyword evidence="2" id="KW-1185">Reference proteome</keyword>
<gene>
    <name evidence="1" type="ORF">PYH38_001515</name>
</gene>
<dbReference type="SUPFAM" id="SSF50475">
    <property type="entry name" value="FMN-binding split barrel"/>
    <property type="match status" value="1"/>
</dbReference>
<dbReference type="EMBL" id="CP120370">
    <property type="protein sequence ID" value="WEX80115.1"/>
    <property type="molecule type" value="Genomic_DNA"/>
</dbReference>
<dbReference type="PANTHER" id="PTHR42815:SF2">
    <property type="entry name" value="FAD-BINDING, PUTATIVE (AFU_ORTHOLOGUE AFUA_6G07600)-RELATED"/>
    <property type="match status" value="1"/>
</dbReference>
<dbReference type="InterPro" id="IPR012349">
    <property type="entry name" value="Split_barrel_FMN-bd"/>
</dbReference>
<dbReference type="PANTHER" id="PTHR42815">
    <property type="entry name" value="FAD-BINDING, PUTATIVE (AFU_ORTHOLOGUE AFUA_6G07600)-RELATED"/>
    <property type="match status" value="1"/>
</dbReference>
<protein>
    <submittedName>
        <fullName evidence="1">Pyridoxamine 5'-phosphate oxidase family protein</fullName>
    </submittedName>
</protein>
<proteinExistence type="predicted"/>
<dbReference type="RefSeq" id="WP_280730816.1">
    <property type="nucleotide sequence ID" value="NZ_CP120367.1"/>
</dbReference>
<evidence type="ECO:0000313" key="2">
    <source>
        <dbReference type="Proteomes" id="UP001235547"/>
    </source>
</evidence>
<dbReference type="Proteomes" id="UP001235547">
    <property type="component" value="Chromosome 2"/>
</dbReference>
<organism evidence="1 2">
    <name type="scientific">Sinorhizobium numidicum</name>
    <dbReference type="NCBI Taxonomy" id="680248"/>
    <lineage>
        <taxon>Bacteria</taxon>
        <taxon>Pseudomonadati</taxon>
        <taxon>Pseudomonadota</taxon>
        <taxon>Alphaproteobacteria</taxon>
        <taxon>Hyphomicrobiales</taxon>
        <taxon>Rhizobiaceae</taxon>
        <taxon>Sinorhizobium/Ensifer group</taxon>
        <taxon>Sinorhizobium</taxon>
    </lineage>
</organism>
<dbReference type="Gene3D" id="2.30.110.10">
    <property type="entry name" value="Electron Transport, Fmn-binding Protein, Chain A"/>
    <property type="match status" value="1"/>
</dbReference>
<sequence length="342" mass="37869">MENPSLPPSPWHEGEIALQRRLGVDARMDEVGRRVVRDHLIDQHREFYPLLPMVVLGSVDQDGDVWATLRAGRPGFLHAPDSHRLTVELARELADPAEAGMDDGASLALLGIDLGTRRRNRLNGTLRRHAQGFDLIADQSFGNCPKYIQLRRVHFVRDPSEPPAVPPRLSSELDDAGRALVGQADTFFVATYADLHAGRQLDVSHRGGRAGFVHVGEDDWLTIPDFVGNRFFNTLGNIALNPRAGLVIPDFATGGLLQMTGEAELLFDQPGREPFEGAERYWRFRPRRIVWRADALPIRYDFAEWSPFALATGTWWPAATTRGATIGEGVPTRSSATVTGSV</sequence>
<accession>A0ABY8CN92</accession>